<protein>
    <submittedName>
        <fullName evidence="1">NRPS-like enzyme</fullName>
    </submittedName>
</protein>
<evidence type="ECO:0000313" key="1">
    <source>
        <dbReference type="EMBL" id="RAK89135.1"/>
    </source>
</evidence>
<gene>
    <name evidence="1" type="ORF">BO79DRAFT_217228</name>
</gene>
<dbReference type="EMBL" id="KZ824548">
    <property type="protein sequence ID" value="RAK89135.1"/>
    <property type="molecule type" value="Genomic_DNA"/>
</dbReference>
<sequence>MMEHLLLSDFDPTEHTLPGILDHYAHIRPDAVFAEYPLSESTYSQGYRKITYHDLANAVNGVARWLIQNLEMGNGSTKLAYIGPNDMRYSVLTLASIKAGYSCKVIICPTPRPPHVVGILEGDEMHVLDVPTTQELLDTAYPPLPFSRSLGEVLSEPLLTIHTSGSTRLPRPMTFTHDTAKKGMKMHCLDAPEEYQCLNKVYYGKRVFLVLPPFHGACLASLLLDALPFSTVMVAPLSAAIPSASGLVEGIKQSKAKVAIVPPSILEELVQEPDLLEYCALSLDCIIYCGGDLPQQVGDVIAVKIPLYNQYGSTELGLLPMILSNSYRKPKDWKYLEFHPDMGLEFRSAMDDQYELCMVRQDLVETQQLVFTYPGFTDASEYATGDLFERHPSPEKSGLWTWRGRRDDIIVLTNGEKINPVGMEHCITSGSRLISAALVTGSQHFQPILLVEEKDDVGESESKDRDALLETIWPIIQEANQVVPAYARIEKTHILFTQSEKPMKRSAKGTIQRAATIESYQQELEALHASIALVTSIEDGQCILNPDQMSRPEAVANFIKKTIKKITWWDHLDESEDLYVRGMDSQQTLSAVRILRRGLPDTGVSPVMLYTNPSVAALTRALIDKSCNNGKDKQQSTIDRRLAERYLALETYQEMIDRIPRAGPSQQRPEGHYVLITDSMNGVGPYILDTLLKHSSVKNVYCVSNVEDGRAEQLYANRCRQLEINLDPQNVTFLKVDLSQKELALSPGGYGDLRGSVTMIVHTAWANNLVWSFSSFEPHLRGLVNLLELCTVAKNRPKLFWVSSMAGPLKMHGDCAALPEQTVQMNRPSINSYGESRYVGEQLLQYAHDRLGLEISIARLTYVPGATESPSVWSQNDWLSGLIAASLQMGTLPGSLGQRCSHVDWIPMDLLSHVLVDLLIEDTPKDDTEAGQVGGIATPSLHVFHPVNLHPIDWRAVHDIIIDETQRITTRRLKSVTFQQWIRRVQIEQDFQMSSPEHVHNPKLVGQAEAPDPPVLQQRLSGMHSAMRMLEFYLDVFATDAVYGLPATAKTVKSSAILRSIPAVQDGWIRKWVREWVEAFS</sequence>
<keyword evidence="2" id="KW-1185">Reference proteome</keyword>
<dbReference type="Proteomes" id="UP000249748">
    <property type="component" value="Unassembled WGS sequence"/>
</dbReference>
<evidence type="ECO:0000313" key="2">
    <source>
        <dbReference type="Proteomes" id="UP000249748"/>
    </source>
</evidence>
<accession>A0ACD1IGB6</accession>
<organism evidence="1 2">
    <name type="scientific">Aspergillus costaricaensis CBS 115574</name>
    <dbReference type="NCBI Taxonomy" id="1448317"/>
    <lineage>
        <taxon>Eukaryota</taxon>
        <taxon>Fungi</taxon>
        <taxon>Dikarya</taxon>
        <taxon>Ascomycota</taxon>
        <taxon>Pezizomycotina</taxon>
        <taxon>Eurotiomycetes</taxon>
        <taxon>Eurotiomycetidae</taxon>
        <taxon>Eurotiales</taxon>
        <taxon>Aspergillaceae</taxon>
        <taxon>Aspergillus</taxon>
        <taxon>Aspergillus subgen. Circumdati</taxon>
    </lineage>
</organism>
<name>A0ACD1IGB6_9EURO</name>
<reference evidence="1" key="1">
    <citation type="submission" date="2018-02" db="EMBL/GenBank/DDBJ databases">
        <title>The genomes of Aspergillus section Nigri reveals drivers in fungal speciation.</title>
        <authorList>
            <consortium name="DOE Joint Genome Institute"/>
            <person name="Vesth T.C."/>
            <person name="Nybo J."/>
            <person name="Theobald S."/>
            <person name="Brandl J."/>
            <person name="Frisvad J.C."/>
            <person name="Nielsen K.F."/>
            <person name="Lyhne E.K."/>
            <person name="Kogle M.E."/>
            <person name="Kuo A."/>
            <person name="Riley R."/>
            <person name="Clum A."/>
            <person name="Nolan M."/>
            <person name="Lipzen A."/>
            <person name="Salamov A."/>
            <person name="Henrissat B."/>
            <person name="Wiebenga A."/>
            <person name="De vries R.P."/>
            <person name="Grigoriev I.V."/>
            <person name="Mortensen U.H."/>
            <person name="Andersen M.R."/>
            <person name="Baker S.E."/>
        </authorList>
    </citation>
    <scope>NUCLEOTIDE SEQUENCE</scope>
    <source>
        <strain evidence="1">CBS 115574</strain>
    </source>
</reference>
<proteinExistence type="predicted"/>